<keyword evidence="2" id="KW-1185">Reference proteome</keyword>
<name>A0A4P9XIG5_9FUNG</name>
<evidence type="ECO:0000313" key="2">
    <source>
        <dbReference type="Proteomes" id="UP000271241"/>
    </source>
</evidence>
<sequence>MTSNRANAGVLRLSPELWQQTALYTDISAALRLCAASRTLWGILRNAQSMWRRLYRARFSGDAAEAFWLTAYRARLAKSQGTSVVGSQVDWVCAFIARQQTEKNWRLGHSVRHRRLAAESQCTPSDWMSFGFTPCELLLRHRRNSQLYTVSTAAADTARVPSLLRLGSSQHQGKLSFDRDVRDSCIVLHPLTPGQKNFSIWARPQEGGPARQLPEKASIRDKCGRWVVAYQTAHDAACTEPFMHGLLLDAAGEFEPCHLTVLDFFDEYEYAIGSAPSAERETAFSQEYNDVCIVTARADRVVMCAVNGSRSRLYWKVIEVAFGHHTSMASMSDTRDHADGRIYGNIRTLHTGYFSSIWSESTRAGNLKIRALDRGYVCVEILGPLQQFVTICVFNALKAKGHCRSLEADAGIRVRDRLRLLQHGWLDSAVQYLAMPLSHRRLLAVLMSARPTPQANTQRIRLLDFDSGAIAATYRLPQRGHLTHVLGDLALLSTYHGSDRHLLLLDMFTGTIVRKIPGAAGSPYVGHYSISPVYIAENWETATVQLADDEDGGRSTMQLQDGLRRPFARHLSWRDFMPNVAGL</sequence>
<protein>
    <recommendedName>
        <fullName evidence="3">F-box domain-containing protein</fullName>
    </recommendedName>
</protein>
<dbReference type="Proteomes" id="UP000271241">
    <property type="component" value="Unassembled WGS sequence"/>
</dbReference>
<proteinExistence type="predicted"/>
<accession>A0A4P9XIG5</accession>
<dbReference type="EMBL" id="KZ993115">
    <property type="protein sequence ID" value="RKP05487.1"/>
    <property type="molecule type" value="Genomic_DNA"/>
</dbReference>
<reference evidence="2" key="1">
    <citation type="journal article" date="2018" name="Nat. Microbiol.">
        <title>Leveraging single-cell genomics to expand the fungal tree of life.</title>
        <authorList>
            <person name="Ahrendt S.R."/>
            <person name="Quandt C.A."/>
            <person name="Ciobanu D."/>
            <person name="Clum A."/>
            <person name="Salamov A."/>
            <person name="Andreopoulos B."/>
            <person name="Cheng J.F."/>
            <person name="Woyke T."/>
            <person name="Pelin A."/>
            <person name="Henrissat B."/>
            <person name="Reynolds N.K."/>
            <person name="Benny G.L."/>
            <person name="Smith M.E."/>
            <person name="James T.Y."/>
            <person name="Grigoriev I.V."/>
        </authorList>
    </citation>
    <scope>NUCLEOTIDE SEQUENCE [LARGE SCALE GENOMIC DNA]</scope>
    <source>
        <strain evidence="2">RSA 1356</strain>
    </source>
</reference>
<dbReference type="OrthoDB" id="272823at2759"/>
<evidence type="ECO:0000313" key="1">
    <source>
        <dbReference type="EMBL" id="RKP05487.1"/>
    </source>
</evidence>
<evidence type="ECO:0008006" key="3">
    <source>
        <dbReference type="Google" id="ProtNLM"/>
    </source>
</evidence>
<dbReference type="AlphaFoldDB" id="A0A4P9XIG5"/>
<gene>
    <name evidence="1" type="ORF">THASP1DRAFT_32672</name>
</gene>
<organism evidence="1 2">
    <name type="scientific">Thamnocephalis sphaerospora</name>
    <dbReference type="NCBI Taxonomy" id="78915"/>
    <lineage>
        <taxon>Eukaryota</taxon>
        <taxon>Fungi</taxon>
        <taxon>Fungi incertae sedis</taxon>
        <taxon>Zoopagomycota</taxon>
        <taxon>Zoopagomycotina</taxon>
        <taxon>Zoopagomycetes</taxon>
        <taxon>Zoopagales</taxon>
        <taxon>Sigmoideomycetaceae</taxon>
        <taxon>Thamnocephalis</taxon>
    </lineage>
</organism>